<comment type="function">
    <text evidence="3">Participates in chromosomal partition during cell division. May act via the formation of a condensin-like complex containing Smc and ScpB that pull DNA away from mid-cell into both cell halves.</text>
</comment>
<organism evidence="4">
    <name type="scientific">Metalysinibacillus saudimassiliensis</name>
    <dbReference type="NCBI Taxonomy" id="1461583"/>
    <lineage>
        <taxon>Bacteria</taxon>
        <taxon>Bacillati</taxon>
        <taxon>Bacillota</taxon>
        <taxon>Bacilli</taxon>
        <taxon>Bacillales</taxon>
        <taxon>Caryophanaceae</taxon>
        <taxon>Metalysinibacillus</taxon>
    </lineage>
</organism>
<proteinExistence type="inferred from homology"/>
<dbReference type="InterPro" id="IPR003768">
    <property type="entry name" value="ScpA"/>
</dbReference>
<evidence type="ECO:0000256" key="1">
    <source>
        <dbReference type="ARBA" id="ARBA00022829"/>
    </source>
</evidence>
<dbReference type="HAMAP" id="MF_01805">
    <property type="entry name" value="ScpA"/>
    <property type="match status" value="1"/>
</dbReference>
<dbReference type="NCBIfam" id="NF000995">
    <property type="entry name" value="PRK00104.1-4"/>
    <property type="match status" value="1"/>
</dbReference>
<accession>A0A078MEK8</accession>
<keyword evidence="3" id="KW-0132">Cell division</keyword>
<keyword evidence="3" id="KW-0963">Cytoplasm</keyword>
<dbReference type="PANTHER" id="PTHR33969">
    <property type="entry name" value="SEGREGATION AND CONDENSATION PROTEIN A"/>
    <property type="match status" value="1"/>
</dbReference>
<dbReference type="GO" id="GO:0005737">
    <property type="term" value="C:cytoplasm"/>
    <property type="evidence" value="ECO:0007669"/>
    <property type="project" value="UniProtKB-SubCell"/>
</dbReference>
<evidence type="ECO:0000256" key="2">
    <source>
        <dbReference type="ARBA" id="ARBA00044777"/>
    </source>
</evidence>
<dbReference type="Gene3D" id="1.10.10.580">
    <property type="entry name" value="Structural maintenance of chromosome 1. Chain E"/>
    <property type="match status" value="1"/>
</dbReference>
<dbReference type="GO" id="GO:0007059">
    <property type="term" value="P:chromosome segregation"/>
    <property type="evidence" value="ECO:0007669"/>
    <property type="project" value="UniProtKB-UniRule"/>
</dbReference>
<dbReference type="GO" id="GO:0006260">
    <property type="term" value="P:DNA replication"/>
    <property type="evidence" value="ECO:0007669"/>
    <property type="project" value="UniProtKB-UniRule"/>
</dbReference>
<evidence type="ECO:0000313" key="4">
    <source>
        <dbReference type="EMBL" id="CEA04724.1"/>
    </source>
</evidence>
<protein>
    <recommendedName>
        <fullName evidence="2 3">Segregation and condensation protein A</fullName>
    </recommendedName>
</protein>
<gene>
    <name evidence="4" type="primary">scpA_2</name>
    <name evidence="3" type="synonym">scpA</name>
    <name evidence="4" type="ORF">BN1050_02109</name>
</gene>
<dbReference type="PANTHER" id="PTHR33969:SF2">
    <property type="entry name" value="SEGREGATION AND CONDENSATION PROTEIN A"/>
    <property type="match status" value="1"/>
</dbReference>
<dbReference type="EMBL" id="LN483076">
    <property type="protein sequence ID" value="CEA04724.1"/>
    <property type="molecule type" value="Genomic_DNA"/>
</dbReference>
<evidence type="ECO:0000256" key="3">
    <source>
        <dbReference type="HAMAP-Rule" id="MF_01805"/>
    </source>
</evidence>
<dbReference type="Pfam" id="PF02616">
    <property type="entry name" value="SMC_ScpA"/>
    <property type="match status" value="1"/>
</dbReference>
<name>A0A078MEK8_9BACL</name>
<comment type="subunit">
    <text evidence="3">Component of a cohesin-like complex composed of ScpA, ScpB and the Smc homodimer, in which ScpA and ScpB bind to the head domain of Smc. The presence of the three proteins is required for the association of the complex with DNA.</text>
</comment>
<sequence>MAYEVSVEGFSGPLDLLLHLIQRLEIDVYDIPVAEITAQYMAHIHAMQVLELDEASEYLVMAATLLAIKSRMLLPVHDTGMDDMVEEVDPREELVQRLIEYKRYKEIAAQLEEQSASVIPQYVRPATDLSAYMKEEQLAFFDMDVTVYDMLAAFEKMLQRKKWQQPLTRRVARQEIAIKDQMRSVFSYLKRAKGRASFADLFEVGNKSALIATFLSVLELMRQQMIRIEQQQNFEELTVILVQEEWQDEYTAELDYQN</sequence>
<keyword evidence="3" id="KW-0131">Cell cycle</keyword>
<keyword evidence="1 3" id="KW-0159">Chromosome partition</keyword>
<dbReference type="AlphaFoldDB" id="A0A078MEK8"/>
<dbReference type="Gene3D" id="6.10.250.2410">
    <property type="match status" value="1"/>
</dbReference>
<dbReference type="PATRIC" id="fig|1461583.4.peg.2031"/>
<comment type="subcellular location">
    <subcellularLocation>
        <location evidence="3">Cytoplasm</location>
    </subcellularLocation>
    <text evidence="3">Associated with two foci at the outer edges of the nucleoid region in young cells, and at four foci within both cell halves in older cells.</text>
</comment>
<comment type="similarity">
    <text evidence="3">Belongs to the ScpA family.</text>
</comment>
<dbReference type="GO" id="GO:0051301">
    <property type="term" value="P:cell division"/>
    <property type="evidence" value="ECO:0007669"/>
    <property type="project" value="UniProtKB-KW"/>
</dbReference>
<reference evidence="4" key="1">
    <citation type="submission" date="2014-07" db="EMBL/GenBank/DDBJ databases">
        <authorList>
            <person name="Urmite Genomes Urmite Genomes"/>
        </authorList>
    </citation>
    <scope>NUCLEOTIDE SEQUENCE</scope>
    <source>
        <strain evidence="4">13S34_air</strain>
    </source>
</reference>
<dbReference type="InterPro" id="IPR023093">
    <property type="entry name" value="ScpA-like_C"/>
</dbReference>
<dbReference type="HOGENOM" id="CLU_038686_3_1_9"/>